<accession>A0AAN6VNN4</accession>
<protein>
    <recommendedName>
        <fullName evidence="6">FAD-binding PCMH-type domain-containing protein</fullName>
    </recommendedName>
</protein>
<evidence type="ECO:0000256" key="1">
    <source>
        <dbReference type="ARBA" id="ARBA00005466"/>
    </source>
</evidence>
<dbReference type="Gene3D" id="3.30.465.10">
    <property type="match status" value="1"/>
</dbReference>
<name>A0AAN6VNN4_9PEZI</name>
<reference evidence="7" key="1">
    <citation type="journal article" date="2023" name="Mol. Phylogenet. Evol.">
        <title>Genome-scale phylogeny and comparative genomics of the fungal order Sordariales.</title>
        <authorList>
            <person name="Hensen N."/>
            <person name="Bonometti L."/>
            <person name="Westerberg I."/>
            <person name="Brannstrom I.O."/>
            <person name="Guillou S."/>
            <person name="Cros-Aarteil S."/>
            <person name="Calhoun S."/>
            <person name="Haridas S."/>
            <person name="Kuo A."/>
            <person name="Mondo S."/>
            <person name="Pangilinan J."/>
            <person name="Riley R."/>
            <person name="LaButti K."/>
            <person name="Andreopoulos B."/>
            <person name="Lipzen A."/>
            <person name="Chen C."/>
            <person name="Yan M."/>
            <person name="Daum C."/>
            <person name="Ng V."/>
            <person name="Clum A."/>
            <person name="Steindorff A."/>
            <person name="Ohm R.A."/>
            <person name="Martin F."/>
            <person name="Silar P."/>
            <person name="Natvig D.O."/>
            <person name="Lalanne C."/>
            <person name="Gautier V."/>
            <person name="Ament-Velasquez S.L."/>
            <person name="Kruys A."/>
            <person name="Hutchinson M.I."/>
            <person name="Powell A.J."/>
            <person name="Barry K."/>
            <person name="Miller A.N."/>
            <person name="Grigoriev I.V."/>
            <person name="Debuchy R."/>
            <person name="Gladieux P."/>
            <person name="Hiltunen Thoren M."/>
            <person name="Johannesson H."/>
        </authorList>
    </citation>
    <scope>NUCLEOTIDE SEQUENCE</scope>
    <source>
        <strain evidence="7">CBS 538.74</strain>
    </source>
</reference>
<evidence type="ECO:0000256" key="3">
    <source>
        <dbReference type="ARBA" id="ARBA00022827"/>
    </source>
</evidence>
<feature type="signal peptide" evidence="5">
    <location>
        <begin position="1"/>
        <end position="24"/>
    </location>
</feature>
<dbReference type="SUPFAM" id="SSF56176">
    <property type="entry name" value="FAD-binding/transporter-associated domain-like"/>
    <property type="match status" value="1"/>
</dbReference>
<dbReference type="InterPro" id="IPR036318">
    <property type="entry name" value="FAD-bd_PCMH-like_sf"/>
</dbReference>
<dbReference type="EMBL" id="MU856910">
    <property type="protein sequence ID" value="KAK4154497.1"/>
    <property type="molecule type" value="Genomic_DNA"/>
</dbReference>
<evidence type="ECO:0000256" key="2">
    <source>
        <dbReference type="ARBA" id="ARBA00022630"/>
    </source>
</evidence>
<keyword evidence="3" id="KW-0274">FAD</keyword>
<evidence type="ECO:0000256" key="5">
    <source>
        <dbReference type="SAM" id="SignalP"/>
    </source>
</evidence>
<dbReference type="InterPro" id="IPR006094">
    <property type="entry name" value="Oxid_FAD_bind_N"/>
</dbReference>
<dbReference type="InterPro" id="IPR016166">
    <property type="entry name" value="FAD-bd_PCMH"/>
</dbReference>
<sequence length="524" mass="56170">MVAAISIALLAVLWNTLLAGTTSATKCNGGDKAAQRAAKTCRELHAALPDIITLPAETQEYDDLRDNNWSHTVWQRPACIASPARTADVSVLVKKLVRANVPFAIRSGGHSPNRGDASIGADGVLLSLHELDRVAYDAAGGLVSIGPGARWGAVYEELDKYNKTAVGGRVLDVGVGGLSLGGGLSYLSDLYGFVCDNVVNYEVVLANGQVVEATADSPHSDLFWALKGGSNNFGIVTRFQSQTYPSPLAWGGIQVFSADQTPALLQALHTYQTTPNKDPHANLIINLIPTNNTLLLTLVYLRPVPHPAVFAPFYALTPLVEQTAVMSLHALMAQFPPATQPRWTWYVNSFRPDAALYAAISALLAPESPEVAAIAKLQAGSLVAAVQPVGVSAVLAGGDRGHHQHHHNKPGDTWGGKGTGNAMGLERVNQTWFSVSAAWWNEGDDGAVDAAVRSLHDKIRKLAERAGAQLEYVFMNDANAKQDVIAGYGHENVRRLWQVARRYDERGVFQSLVPGGRKLPRVGH</sequence>
<evidence type="ECO:0000256" key="4">
    <source>
        <dbReference type="ARBA" id="ARBA00023002"/>
    </source>
</evidence>
<dbReference type="PANTHER" id="PTHR42973:SF54">
    <property type="entry name" value="FAD-BINDING PCMH-TYPE DOMAIN-CONTAINING PROTEIN"/>
    <property type="match status" value="1"/>
</dbReference>
<comment type="similarity">
    <text evidence="1">Belongs to the oxygen-dependent FAD-linked oxidoreductase family.</text>
</comment>
<comment type="caution">
    <text evidence="7">The sequence shown here is derived from an EMBL/GenBank/DDBJ whole genome shotgun (WGS) entry which is preliminary data.</text>
</comment>
<dbReference type="Proteomes" id="UP001302745">
    <property type="component" value="Unassembled WGS sequence"/>
</dbReference>
<reference evidence="7" key="2">
    <citation type="submission" date="2023-05" db="EMBL/GenBank/DDBJ databases">
        <authorList>
            <consortium name="Lawrence Berkeley National Laboratory"/>
            <person name="Steindorff A."/>
            <person name="Hensen N."/>
            <person name="Bonometti L."/>
            <person name="Westerberg I."/>
            <person name="Brannstrom I.O."/>
            <person name="Guillou S."/>
            <person name="Cros-Aarteil S."/>
            <person name="Calhoun S."/>
            <person name="Haridas S."/>
            <person name="Kuo A."/>
            <person name="Mondo S."/>
            <person name="Pangilinan J."/>
            <person name="Riley R."/>
            <person name="Labutti K."/>
            <person name="Andreopoulos B."/>
            <person name="Lipzen A."/>
            <person name="Chen C."/>
            <person name="Yanf M."/>
            <person name="Daum C."/>
            <person name="Ng V."/>
            <person name="Clum A."/>
            <person name="Ohm R."/>
            <person name="Martin F."/>
            <person name="Silar P."/>
            <person name="Natvig D."/>
            <person name="Lalanne C."/>
            <person name="Gautier V."/>
            <person name="Ament-Velasquez S.L."/>
            <person name="Kruys A."/>
            <person name="Hutchinson M.I."/>
            <person name="Powell A.J."/>
            <person name="Barry K."/>
            <person name="Miller A.N."/>
            <person name="Grigoriev I.V."/>
            <person name="Debuchy R."/>
            <person name="Gladieux P."/>
            <person name="Thoren M.H."/>
            <person name="Johannesson H."/>
        </authorList>
    </citation>
    <scope>NUCLEOTIDE SEQUENCE</scope>
    <source>
        <strain evidence="7">CBS 538.74</strain>
    </source>
</reference>
<keyword evidence="5" id="KW-0732">Signal</keyword>
<keyword evidence="8" id="KW-1185">Reference proteome</keyword>
<evidence type="ECO:0000313" key="7">
    <source>
        <dbReference type="EMBL" id="KAK4154497.1"/>
    </source>
</evidence>
<keyword evidence="2" id="KW-0285">Flavoprotein</keyword>
<dbReference type="GO" id="GO:0016491">
    <property type="term" value="F:oxidoreductase activity"/>
    <property type="evidence" value="ECO:0007669"/>
    <property type="project" value="UniProtKB-KW"/>
</dbReference>
<evidence type="ECO:0000313" key="8">
    <source>
        <dbReference type="Proteomes" id="UP001302745"/>
    </source>
</evidence>
<organism evidence="7 8">
    <name type="scientific">Chaetomidium leptoderma</name>
    <dbReference type="NCBI Taxonomy" id="669021"/>
    <lineage>
        <taxon>Eukaryota</taxon>
        <taxon>Fungi</taxon>
        <taxon>Dikarya</taxon>
        <taxon>Ascomycota</taxon>
        <taxon>Pezizomycotina</taxon>
        <taxon>Sordariomycetes</taxon>
        <taxon>Sordariomycetidae</taxon>
        <taxon>Sordariales</taxon>
        <taxon>Chaetomiaceae</taxon>
        <taxon>Chaetomidium</taxon>
    </lineage>
</organism>
<feature type="chain" id="PRO_5042852765" description="FAD-binding PCMH-type domain-containing protein" evidence="5">
    <location>
        <begin position="25"/>
        <end position="524"/>
    </location>
</feature>
<dbReference type="InterPro" id="IPR016169">
    <property type="entry name" value="FAD-bd_PCMH_sub2"/>
</dbReference>
<dbReference type="GO" id="GO:0071949">
    <property type="term" value="F:FAD binding"/>
    <property type="evidence" value="ECO:0007669"/>
    <property type="project" value="InterPro"/>
</dbReference>
<dbReference type="PANTHER" id="PTHR42973">
    <property type="entry name" value="BINDING OXIDOREDUCTASE, PUTATIVE (AFU_ORTHOLOGUE AFUA_1G17690)-RELATED"/>
    <property type="match status" value="1"/>
</dbReference>
<dbReference type="InterPro" id="IPR050416">
    <property type="entry name" value="FAD-linked_Oxidoreductase"/>
</dbReference>
<gene>
    <name evidence="7" type="ORF">C8A00DRAFT_14368</name>
</gene>
<keyword evidence="4" id="KW-0560">Oxidoreductase</keyword>
<feature type="domain" description="FAD-binding PCMH-type" evidence="6">
    <location>
        <begin position="73"/>
        <end position="246"/>
    </location>
</feature>
<proteinExistence type="inferred from homology"/>
<dbReference type="Pfam" id="PF01565">
    <property type="entry name" value="FAD_binding_4"/>
    <property type="match status" value="1"/>
</dbReference>
<dbReference type="PROSITE" id="PS51387">
    <property type="entry name" value="FAD_PCMH"/>
    <property type="match status" value="1"/>
</dbReference>
<evidence type="ECO:0000259" key="6">
    <source>
        <dbReference type="PROSITE" id="PS51387"/>
    </source>
</evidence>
<dbReference type="AlphaFoldDB" id="A0AAN6VNN4"/>